<organism evidence="7 8">
    <name type="scientific">Caldalkalibacillus horti</name>
    <dbReference type="NCBI Taxonomy" id="77523"/>
    <lineage>
        <taxon>Bacteria</taxon>
        <taxon>Bacillati</taxon>
        <taxon>Bacillota</taxon>
        <taxon>Bacilli</taxon>
        <taxon>Bacillales</taxon>
        <taxon>Bacillaceae</taxon>
        <taxon>Caldalkalibacillus</taxon>
    </lineage>
</organism>
<protein>
    <submittedName>
        <fullName evidence="7">YteA family regulatory protein</fullName>
    </submittedName>
</protein>
<dbReference type="InterPro" id="IPR000962">
    <property type="entry name" value="Znf_DskA_TraR"/>
</dbReference>
<accession>A0ABT9VUS2</accession>
<proteinExistence type="predicted"/>
<dbReference type="Gene3D" id="1.20.120.910">
    <property type="entry name" value="DksA, coiled-coil domain"/>
    <property type="match status" value="1"/>
</dbReference>
<reference evidence="7 8" key="1">
    <citation type="submission" date="2023-07" db="EMBL/GenBank/DDBJ databases">
        <title>Genomic Encyclopedia of Type Strains, Phase IV (KMG-IV): sequencing the most valuable type-strain genomes for metagenomic binning, comparative biology and taxonomic classification.</title>
        <authorList>
            <person name="Goeker M."/>
        </authorList>
    </citation>
    <scope>NUCLEOTIDE SEQUENCE [LARGE SCALE GENOMIC DNA]</scope>
    <source>
        <strain evidence="7 8">DSM 12751</strain>
    </source>
</reference>
<evidence type="ECO:0000256" key="3">
    <source>
        <dbReference type="ARBA" id="ARBA00022833"/>
    </source>
</evidence>
<keyword evidence="2" id="KW-0863">Zinc-finger</keyword>
<evidence type="ECO:0000256" key="5">
    <source>
        <dbReference type="SAM" id="MobiDB-lite"/>
    </source>
</evidence>
<dbReference type="InterPro" id="IPR014240">
    <property type="entry name" value="YteA"/>
</dbReference>
<dbReference type="SUPFAM" id="SSF57716">
    <property type="entry name" value="Glucocorticoid receptor-like (DNA-binding domain)"/>
    <property type="match status" value="1"/>
</dbReference>
<feature type="compositionally biased region" description="Basic and acidic residues" evidence="5">
    <location>
        <begin position="28"/>
        <end position="50"/>
    </location>
</feature>
<dbReference type="EMBL" id="JAUSTY010000002">
    <property type="protein sequence ID" value="MDQ0164629.1"/>
    <property type="molecule type" value="Genomic_DNA"/>
</dbReference>
<dbReference type="PANTHER" id="PTHR33823">
    <property type="entry name" value="RNA POLYMERASE-BINDING TRANSCRIPTION FACTOR DKSA-RELATED"/>
    <property type="match status" value="1"/>
</dbReference>
<comment type="caution">
    <text evidence="7">The sequence shown here is derived from an EMBL/GenBank/DDBJ whole genome shotgun (WGS) entry which is preliminary data.</text>
</comment>
<evidence type="ECO:0000256" key="4">
    <source>
        <dbReference type="PROSITE-ProRule" id="PRU00510"/>
    </source>
</evidence>
<dbReference type="PROSITE" id="PS51128">
    <property type="entry name" value="ZF_DKSA_2"/>
    <property type="match status" value="1"/>
</dbReference>
<feature type="domain" description="Zinc finger DksA/TraR C4-type" evidence="6">
    <location>
        <begin position="87"/>
        <end position="114"/>
    </location>
</feature>
<evidence type="ECO:0000256" key="1">
    <source>
        <dbReference type="ARBA" id="ARBA00022723"/>
    </source>
</evidence>
<dbReference type="InterPro" id="IPR037187">
    <property type="entry name" value="DnaK_N"/>
</dbReference>
<evidence type="ECO:0000256" key="2">
    <source>
        <dbReference type="ARBA" id="ARBA00022771"/>
    </source>
</evidence>
<keyword evidence="3" id="KW-0862">Zinc</keyword>
<dbReference type="Proteomes" id="UP001235840">
    <property type="component" value="Unassembled WGS sequence"/>
</dbReference>
<dbReference type="RefSeq" id="WP_307390532.1">
    <property type="nucleotide sequence ID" value="NZ_BAAADK010000018.1"/>
</dbReference>
<keyword evidence="8" id="KW-1185">Reference proteome</keyword>
<dbReference type="SUPFAM" id="SSF109635">
    <property type="entry name" value="DnaK suppressor protein DksA, alpha-hairpin domain"/>
    <property type="match status" value="1"/>
</dbReference>
<name>A0ABT9VUS2_9BACI</name>
<feature type="zinc finger region" description="dksA C4-type" evidence="4">
    <location>
        <begin position="92"/>
        <end position="116"/>
    </location>
</feature>
<dbReference type="PANTHER" id="PTHR33823:SF4">
    <property type="entry name" value="GENERAL STRESS PROTEIN 16O"/>
    <property type="match status" value="1"/>
</dbReference>
<dbReference type="Pfam" id="PF01258">
    <property type="entry name" value="zf-dskA_traR"/>
    <property type="match status" value="1"/>
</dbReference>
<gene>
    <name evidence="7" type="ORF">J2S11_000529</name>
</gene>
<evidence type="ECO:0000313" key="8">
    <source>
        <dbReference type="Proteomes" id="UP001235840"/>
    </source>
</evidence>
<dbReference type="NCBIfam" id="TIGR02890">
    <property type="entry name" value="bacill_yteA"/>
    <property type="match status" value="1"/>
</dbReference>
<evidence type="ECO:0000313" key="7">
    <source>
        <dbReference type="EMBL" id="MDQ0164629.1"/>
    </source>
</evidence>
<evidence type="ECO:0000259" key="6">
    <source>
        <dbReference type="Pfam" id="PF01258"/>
    </source>
</evidence>
<keyword evidence="1" id="KW-0479">Metal-binding</keyword>
<feature type="region of interest" description="Disordered" evidence="5">
    <location>
        <begin position="28"/>
        <end position="51"/>
    </location>
</feature>
<sequence>MEHHTYDHLRQQLLAEKTELEVKAKETNNFHLESSMRDSDGELSLHDNHPADSATTMYEREKDLSLLEHYRLHLEDIEQALKRMEEGTYGICQKCGEPIPLERLEAIPTATYCITHESKSSDFHDPPVEEEVLTGFGQFDFDGRDNETEFDAEDSWQSVARFNERENIAETDYDEDEARGYVEPIDGFIITDGDGLTAEESDFEYNELYRKYMGSGEGYGLIWRDEIFTSDQMEEDNG</sequence>